<evidence type="ECO:0000313" key="16">
    <source>
        <dbReference type="Proteomes" id="UP000700334"/>
    </source>
</evidence>
<feature type="domain" description="Ig-like" evidence="14">
    <location>
        <begin position="134"/>
        <end position="218"/>
    </location>
</feature>
<dbReference type="SMART" id="SM00406">
    <property type="entry name" value="IGv"/>
    <property type="match status" value="1"/>
</dbReference>
<dbReference type="InterPro" id="IPR053896">
    <property type="entry name" value="BTN3A2-like_Ig-C"/>
</dbReference>
<keyword evidence="3 11" id="KW-0812">Transmembrane</keyword>
<keyword evidence="9" id="KW-0393">Immunoglobulin domain</keyword>
<dbReference type="InterPro" id="IPR013320">
    <property type="entry name" value="ConA-like_dom_sf"/>
</dbReference>
<dbReference type="SMART" id="SM00589">
    <property type="entry name" value="PRY"/>
    <property type="match status" value="1"/>
</dbReference>
<evidence type="ECO:0000256" key="5">
    <source>
        <dbReference type="ARBA" id="ARBA00022989"/>
    </source>
</evidence>
<evidence type="ECO:0000256" key="11">
    <source>
        <dbReference type="SAM" id="Phobius"/>
    </source>
</evidence>
<feature type="transmembrane region" description="Helical" evidence="11">
    <location>
        <begin position="235"/>
        <end position="258"/>
    </location>
</feature>
<comment type="subcellular location">
    <subcellularLocation>
        <location evidence="1">Membrane</location>
        <topology evidence="1">Single-pass type I membrane protein</topology>
    </subcellularLocation>
</comment>
<keyword evidence="5 11" id="KW-1133">Transmembrane helix</keyword>
<evidence type="ECO:0000256" key="12">
    <source>
        <dbReference type="SAM" id="SignalP"/>
    </source>
</evidence>
<dbReference type="GO" id="GO:0009897">
    <property type="term" value="C:external side of plasma membrane"/>
    <property type="evidence" value="ECO:0007669"/>
    <property type="project" value="TreeGrafter"/>
</dbReference>
<dbReference type="PROSITE" id="PS50835">
    <property type="entry name" value="IG_LIKE"/>
    <property type="match status" value="2"/>
</dbReference>
<sequence length="575" mass="64833">MICSGLFWLLLLEEVKVIGPEESILAHVGEEMEFSCHLLPNLDAKYMEILWFRSQASEVVHLYQEQQELLSQQLPQFQNRTKLIIDDIADGLVTLKLHDIIPADEGTYGCRFLSDHFSGEAVWELEVAGLGEDPHISLEGFKEGGILLRCSSSGWYPKPKVQWRNHQGQCLPPETEAIITDTRSLFSLETSVVIQRGSHSNVSCSIQNPLLDQKKELTIQIADVFLPETSPWKRAFLGTLVGLPLLLALLTTLLLYFFQKQRKSQEKLKKQTEKDKEKLTAELGKLQTELGMMPRVGTHRLCEWQGTGEGLKARLSGEQPSNTQSLGDVVVRKGVTIPDYSTRRMRGQVVNRGTQNCLLWDTNLCFCSVEVTLDPASAHPSLEVSADSKSVFSRTEIPGPVAANPKRFLEQTCVLSRERFSQGCHYWEVHVGRRSRWFLGACLEGVCREGPARLSPASGYWVMGLWNHCEYFVLDPHRVALTVRVPPRCVGIFLDYDQGKLSFFNVNDGSHIFTFTDTFSGSLCAYFRPRAHDGGKHPVPLTICWPLFKTQVSEENATDLWIQPYEAPDPALGLW</sequence>
<evidence type="ECO:0000256" key="6">
    <source>
        <dbReference type="ARBA" id="ARBA00023136"/>
    </source>
</evidence>
<dbReference type="InterPro" id="IPR003879">
    <property type="entry name" value="Butyrophylin_SPRY"/>
</dbReference>
<keyword evidence="16" id="KW-1185">Reference proteome</keyword>
<organism evidence="15 16">
    <name type="scientific">Galemys pyrenaicus</name>
    <name type="common">Iberian desman</name>
    <name type="synonym">Pyrenean desman</name>
    <dbReference type="NCBI Taxonomy" id="202257"/>
    <lineage>
        <taxon>Eukaryota</taxon>
        <taxon>Metazoa</taxon>
        <taxon>Chordata</taxon>
        <taxon>Craniata</taxon>
        <taxon>Vertebrata</taxon>
        <taxon>Euteleostomi</taxon>
        <taxon>Mammalia</taxon>
        <taxon>Eutheria</taxon>
        <taxon>Laurasiatheria</taxon>
        <taxon>Eulipotyphla</taxon>
        <taxon>Talpidae</taxon>
        <taxon>Galemys</taxon>
    </lineage>
</organism>
<dbReference type="InterPro" id="IPR007110">
    <property type="entry name" value="Ig-like_dom"/>
</dbReference>
<proteinExistence type="inferred from homology"/>
<dbReference type="PANTHER" id="PTHR24100:SF130">
    <property type="entry name" value="BUTYROPHILIN-LIKE PROTEIN 9"/>
    <property type="match status" value="1"/>
</dbReference>
<dbReference type="PRINTS" id="PR01407">
    <property type="entry name" value="BUTYPHLNCDUF"/>
</dbReference>
<evidence type="ECO:0000259" key="14">
    <source>
        <dbReference type="PROSITE" id="PS50835"/>
    </source>
</evidence>
<comment type="similarity">
    <text evidence="2">Belongs to the immunoglobulin superfamily. BTN/MOG family.</text>
</comment>
<dbReference type="FunFam" id="2.60.120.920:FF:000004">
    <property type="entry name" value="Butyrophilin subfamily 1 member A1"/>
    <property type="match status" value="1"/>
</dbReference>
<evidence type="ECO:0000256" key="4">
    <source>
        <dbReference type="ARBA" id="ARBA00022729"/>
    </source>
</evidence>
<dbReference type="SMART" id="SM00409">
    <property type="entry name" value="IG"/>
    <property type="match status" value="1"/>
</dbReference>
<dbReference type="InterPro" id="IPR003877">
    <property type="entry name" value="SPRY_dom"/>
</dbReference>
<dbReference type="InterPro" id="IPR006574">
    <property type="entry name" value="PRY"/>
</dbReference>
<dbReference type="FunFam" id="2.60.40.10:FF:000088">
    <property type="entry name" value="Butyrophilin subfamily 1 member A1"/>
    <property type="match status" value="1"/>
</dbReference>
<evidence type="ECO:0000256" key="8">
    <source>
        <dbReference type="ARBA" id="ARBA00023180"/>
    </source>
</evidence>
<dbReference type="InterPro" id="IPR013106">
    <property type="entry name" value="Ig_V-set"/>
</dbReference>
<feature type="coiled-coil region" evidence="10">
    <location>
        <begin position="262"/>
        <end position="289"/>
    </location>
</feature>
<dbReference type="InterPro" id="IPR043136">
    <property type="entry name" value="B30.2/SPRY_sf"/>
</dbReference>
<dbReference type="SUPFAM" id="SSF48726">
    <property type="entry name" value="Immunoglobulin"/>
    <property type="match status" value="2"/>
</dbReference>
<dbReference type="SUPFAM" id="SSF49899">
    <property type="entry name" value="Concanavalin A-like lectins/glucanases"/>
    <property type="match status" value="1"/>
</dbReference>
<dbReference type="FunFam" id="2.60.40.10:FF:000208">
    <property type="entry name" value="Butyrophilin subfamily 1 member A1"/>
    <property type="match status" value="1"/>
</dbReference>
<evidence type="ECO:0000259" key="13">
    <source>
        <dbReference type="PROSITE" id="PS50188"/>
    </source>
</evidence>
<dbReference type="Pfam" id="PF07686">
    <property type="entry name" value="V-set"/>
    <property type="match status" value="1"/>
</dbReference>
<dbReference type="InterPro" id="IPR036179">
    <property type="entry name" value="Ig-like_dom_sf"/>
</dbReference>
<name>A0A8J6DVK0_GALPY</name>
<dbReference type="PROSITE" id="PS50188">
    <property type="entry name" value="B302_SPRY"/>
    <property type="match status" value="1"/>
</dbReference>
<dbReference type="OrthoDB" id="10055806at2759"/>
<dbReference type="Gene3D" id="2.60.40.10">
    <property type="entry name" value="Immunoglobulins"/>
    <property type="match status" value="2"/>
</dbReference>
<dbReference type="Proteomes" id="UP000700334">
    <property type="component" value="Unassembled WGS sequence"/>
</dbReference>
<keyword evidence="8" id="KW-0325">Glycoprotein</keyword>
<dbReference type="GO" id="GO:0005102">
    <property type="term" value="F:signaling receptor binding"/>
    <property type="evidence" value="ECO:0007669"/>
    <property type="project" value="TreeGrafter"/>
</dbReference>
<keyword evidence="6 11" id="KW-0472">Membrane</keyword>
<dbReference type="Pfam" id="PF13765">
    <property type="entry name" value="PRY"/>
    <property type="match status" value="1"/>
</dbReference>
<dbReference type="Gene3D" id="2.60.120.920">
    <property type="match status" value="1"/>
</dbReference>
<dbReference type="AlphaFoldDB" id="A0A8J6DVK0"/>
<feature type="domain" description="B30.2/SPRY" evidence="13">
    <location>
        <begin position="350"/>
        <end position="550"/>
    </location>
</feature>
<reference evidence="15" key="1">
    <citation type="journal article" date="2021" name="Evol. Appl.">
        <title>The genome of the Pyrenean desman and the effects of bottlenecks and inbreeding on the genomic landscape of an endangered species.</title>
        <authorList>
            <person name="Escoda L."/>
            <person name="Castresana J."/>
        </authorList>
    </citation>
    <scope>NUCLEOTIDE SEQUENCE</scope>
    <source>
        <strain evidence="15">IBE-C5619</strain>
    </source>
</reference>
<dbReference type="CDD" id="cd13733">
    <property type="entry name" value="SPRY_PRY_C-I_1"/>
    <property type="match status" value="1"/>
</dbReference>
<protein>
    <submittedName>
        <fullName evidence="15">Butyrophilin-like protein 9</fullName>
    </submittedName>
</protein>
<evidence type="ECO:0000256" key="7">
    <source>
        <dbReference type="ARBA" id="ARBA00023157"/>
    </source>
</evidence>
<evidence type="ECO:0000256" key="2">
    <source>
        <dbReference type="ARBA" id="ARBA00007591"/>
    </source>
</evidence>
<dbReference type="InterPro" id="IPR001870">
    <property type="entry name" value="B30.2/SPRY"/>
</dbReference>
<dbReference type="InterPro" id="IPR013783">
    <property type="entry name" value="Ig-like_fold"/>
</dbReference>
<keyword evidence="7" id="KW-1015">Disulfide bond</keyword>
<feature type="signal peptide" evidence="12">
    <location>
        <begin position="1"/>
        <end position="17"/>
    </location>
</feature>
<evidence type="ECO:0000313" key="15">
    <source>
        <dbReference type="EMBL" id="KAG8519923.1"/>
    </source>
</evidence>
<dbReference type="GO" id="GO:0001817">
    <property type="term" value="P:regulation of cytokine production"/>
    <property type="evidence" value="ECO:0007669"/>
    <property type="project" value="TreeGrafter"/>
</dbReference>
<evidence type="ECO:0000256" key="3">
    <source>
        <dbReference type="ARBA" id="ARBA00022692"/>
    </source>
</evidence>
<keyword evidence="10" id="KW-0175">Coiled coil</keyword>
<dbReference type="InterPro" id="IPR050504">
    <property type="entry name" value="IgSF_BTN/MOG"/>
</dbReference>
<evidence type="ECO:0000256" key="10">
    <source>
        <dbReference type="SAM" id="Coils"/>
    </source>
</evidence>
<keyword evidence="4 12" id="KW-0732">Signal</keyword>
<comment type="caution">
    <text evidence="15">The sequence shown here is derived from an EMBL/GenBank/DDBJ whole genome shotgun (WGS) entry which is preliminary data.</text>
</comment>
<dbReference type="InterPro" id="IPR003599">
    <property type="entry name" value="Ig_sub"/>
</dbReference>
<dbReference type="GO" id="GO:0050852">
    <property type="term" value="P:T cell receptor signaling pathway"/>
    <property type="evidence" value="ECO:0007669"/>
    <property type="project" value="TreeGrafter"/>
</dbReference>
<evidence type="ECO:0000256" key="1">
    <source>
        <dbReference type="ARBA" id="ARBA00004479"/>
    </source>
</evidence>
<dbReference type="SMART" id="SM00449">
    <property type="entry name" value="SPRY"/>
    <property type="match status" value="1"/>
</dbReference>
<dbReference type="EMBL" id="JAGFMF010011585">
    <property type="protein sequence ID" value="KAG8519923.1"/>
    <property type="molecule type" value="Genomic_DNA"/>
</dbReference>
<gene>
    <name evidence="15" type="ORF">J0S82_016730</name>
</gene>
<accession>A0A8J6DVK0</accession>
<dbReference type="PANTHER" id="PTHR24100">
    <property type="entry name" value="BUTYROPHILIN"/>
    <property type="match status" value="1"/>
</dbReference>
<dbReference type="Pfam" id="PF00622">
    <property type="entry name" value="SPRY"/>
    <property type="match status" value="1"/>
</dbReference>
<feature type="domain" description="Ig-like" evidence="14">
    <location>
        <begin position="13"/>
        <end position="111"/>
    </location>
</feature>
<evidence type="ECO:0000256" key="9">
    <source>
        <dbReference type="ARBA" id="ARBA00023319"/>
    </source>
</evidence>
<dbReference type="Pfam" id="PF22705">
    <property type="entry name" value="C2-set_3"/>
    <property type="match status" value="1"/>
</dbReference>
<feature type="chain" id="PRO_5035308427" evidence="12">
    <location>
        <begin position="18"/>
        <end position="575"/>
    </location>
</feature>